<dbReference type="EMBL" id="CAADRP010000158">
    <property type="protein sequence ID" value="VFU24160.1"/>
    <property type="molecule type" value="Genomic_DNA"/>
</dbReference>
<protein>
    <recommendedName>
        <fullName evidence="15">MADS-box domain-containing protein</fullName>
    </recommendedName>
</protein>
<evidence type="ECO:0000256" key="9">
    <source>
        <dbReference type="PIRSR" id="PIRSR603782-2"/>
    </source>
</evidence>
<evidence type="ECO:0000256" key="2">
    <source>
        <dbReference type="ARBA" id="ARBA00010996"/>
    </source>
</evidence>
<dbReference type="CDD" id="cd00265">
    <property type="entry name" value="MADS_MEF2_like"/>
    <property type="match status" value="1"/>
</dbReference>
<keyword evidence="11" id="KW-0472">Membrane</keyword>
<dbReference type="GO" id="GO:0005634">
    <property type="term" value="C:nucleus"/>
    <property type="evidence" value="ECO:0007669"/>
    <property type="project" value="UniProtKB-SubCell"/>
</dbReference>
<dbReference type="GO" id="GO:0046983">
    <property type="term" value="F:protein dimerization activity"/>
    <property type="evidence" value="ECO:0007669"/>
    <property type="project" value="InterPro"/>
</dbReference>
<evidence type="ECO:0000259" key="13">
    <source>
        <dbReference type="PROSITE" id="PS51352"/>
    </source>
</evidence>
<keyword evidence="11" id="KW-1133">Transmembrane helix</keyword>
<feature type="domain" description="Thioredoxin" evidence="13">
    <location>
        <begin position="431"/>
        <end position="594"/>
    </location>
</feature>
<dbReference type="AlphaFoldDB" id="A0A6N2K9N8"/>
<dbReference type="Pfam" id="PF00319">
    <property type="entry name" value="SRF-TF"/>
    <property type="match status" value="1"/>
</dbReference>
<keyword evidence="3 8" id="KW-0186">Copper</keyword>
<keyword evidence="7" id="KW-0539">Nucleus</keyword>
<keyword evidence="4" id="KW-0805">Transcription regulation</keyword>
<evidence type="ECO:0000256" key="3">
    <source>
        <dbReference type="ARBA" id="ARBA00023008"/>
    </source>
</evidence>
<feature type="binding site" evidence="8">
    <location>
        <position position="473"/>
    </location>
    <ligand>
        <name>Cu cation</name>
        <dbReference type="ChEBI" id="CHEBI:23378"/>
    </ligand>
</feature>
<feature type="transmembrane region" description="Helical" evidence="11">
    <location>
        <begin position="388"/>
        <end position="407"/>
    </location>
</feature>
<evidence type="ECO:0000256" key="1">
    <source>
        <dbReference type="ARBA" id="ARBA00004123"/>
    </source>
</evidence>
<organism evidence="14">
    <name type="scientific">Salix viminalis</name>
    <name type="common">Common osier</name>
    <name type="synonym">Basket willow</name>
    <dbReference type="NCBI Taxonomy" id="40686"/>
    <lineage>
        <taxon>Eukaryota</taxon>
        <taxon>Viridiplantae</taxon>
        <taxon>Streptophyta</taxon>
        <taxon>Embryophyta</taxon>
        <taxon>Tracheophyta</taxon>
        <taxon>Spermatophyta</taxon>
        <taxon>Magnoliopsida</taxon>
        <taxon>eudicotyledons</taxon>
        <taxon>Gunneridae</taxon>
        <taxon>Pentapetalae</taxon>
        <taxon>rosids</taxon>
        <taxon>fabids</taxon>
        <taxon>Malpighiales</taxon>
        <taxon>Salicaceae</taxon>
        <taxon>Saliceae</taxon>
        <taxon>Salix</taxon>
    </lineage>
</organism>
<evidence type="ECO:0000256" key="11">
    <source>
        <dbReference type="SAM" id="Phobius"/>
    </source>
</evidence>
<dbReference type="PANTHER" id="PTHR12151:SF5">
    <property type="entry name" value="AT19154P"/>
    <property type="match status" value="1"/>
</dbReference>
<dbReference type="PRINTS" id="PR00404">
    <property type="entry name" value="MADSDOMAIN"/>
</dbReference>
<feature type="binding site" evidence="8">
    <location>
        <position position="469"/>
    </location>
    <ligand>
        <name>Cu cation</name>
        <dbReference type="ChEBI" id="CHEBI:23378"/>
    </ligand>
</feature>
<feature type="domain" description="MADS-box" evidence="12">
    <location>
        <begin position="50"/>
        <end position="111"/>
    </location>
</feature>
<dbReference type="Gene3D" id="3.40.30.10">
    <property type="entry name" value="Glutaredoxin"/>
    <property type="match status" value="1"/>
</dbReference>
<dbReference type="InterPro" id="IPR003782">
    <property type="entry name" value="SCO1/SenC"/>
</dbReference>
<evidence type="ECO:0000256" key="10">
    <source>
        <dbReference type="SAM" id="MobiDB-lite"/>
    </source>
</evidence>
<reference evidence="14" key="1">
    <citation type="submission" date="2019-03" db="EMBL/GenBank/DDBJ databases">
        <authorList>
            <person name="Mank J."/>
            <person name="Almeida P."/>
        </authorList>
    </citation>
    <scope>NUCLEOTIDE SEQUENCE</scope>
    <source>
        <strain evidence="14">78183</strain>
    </source>
</reference>
<feature type="compositionally biased region" description="Basic and acidic residues" evidence="10">
    <location>
        <begin position="351"/>
        <end position="378"/>
    </location>
</feature>
<dbReference type="PROSITE" id="PS51352">
    <property type="entry name" value="THIOREDOXIN_2"/>
    <property type="match status" value="1"/>
</dbReference>
<name>A0A6N2K9N8_SALVM</name>
<evidence type="ECO:0000256" key="7">
    <source>
        <dbReference type="ARBA" id="ARBA00023242"/>
    </source>
</evidence>
<keyword evidence="6" id="KW-0804">Transcription</keyword>
<evidence type="ECO:0000256" key="8">
    <source>
        <dbReference type="PIRSR" id="PIRSR603782-1"/>
    </source>
</evidence>
<evidence type="ECO:0000256" key="4">
    <source>
        <dbReference type="ARBA" id="ARBA00023015"/>
    </source>
</evidence>
<feature type="disulfide bond" description="Redox-active" evidence="9">
    <location>
        <begin position="469"/>
        <end position="473"/>
    </location>
</feature>
<comment type="similarity">
    <text evidence="2">Belongs to the SCO1/2 family.</text>
</comment>
<dbReference type="CDD" id="cd02968">
    <property type="entry name" value="SCO"/>
    <property type="match status" value="1"/>
</dbReference>
<keyword evidence="11" id="KW-0812">Transmembrane</keyword>
<keyword evidence="5" id="KW-0238">DNA-binding</keyword>
<dbReference type="InterPro" id="IPR013766">
    <property type="entry name" value="Thioredoxin_domain"/>
</dbReference>
<dbReference type="FunFam" id="3.40.30.10:FF:000013">
    <property type="entry name" value="Blast:Protein SCO1 homolog, mitochondrial"/>
    <property type="match status" value="1"/>
</dbReference>
<feature type="region of interest" description="Disordered" evidence="10">
    <location>
        <begin position="346"/>
        <end position="380"/>
    </location>
</feature>
<dbReference type="InterPro" id="IPR036249">
    <property type="entry name" value="Thioredoxin-like_sf"/>
</dbReference>
<evidence type="ECO:0008006" key="15">
    <source>
        <dbReference type="Google" id="ProtNLM"/>
    </source>
</evidence>
<keyword evidence="9" id="KW-1015">Disulfide bond</keyword>
<accession>A0A6N2K9N8</accession>
<dbReference type="GO" id="GO:0033617">
    <property type="term" value="P:mitochondrial respiratory chain complex IV assembly"/>
    <property type="evidence" value="ECO:0007669"/>
    <property type="project" value="TreeGrafter"/>
</dbReference>
<feature type="binding site" evidence="8">
    <location>
        <position position="558"/>
    </location>
    <ligand>
        <name>Cu cation</name>
        <dbReference type="ChEBI" id="CHEBI:23378"/>
    </ligand>
</feature>
<dbReference type="GO" id="GO:0000977">
    <property type="term" value="F:RNA polymerase II transcription regulatory region sequence-specific DNA binding"/>
    <property type="evidence" value="ECO:0007669"/>
    <property type="project" value="InterPro"/>
</dbReference>
<dbReference type="GO" id="GO:0045944">
    <property type="term" value="P:positive regulation of transcription by RNA polymerase II"/>
    <property type="evidence" value="ECO:0007669"/>
    <property type="project" value="InterPro"/>
</dbReference>
<dbReference type="PANTHER" id="PTHR12151">
    <property type="entry name" value="ELECTRON TRANSPORT PROTIN SCO1/SENC FAMILY MEMBER"/>
    <property type="match status" value="1"/>
</dbReference>
<proteinExistence type="inferred from homology"/>
<sequence>MEQDELEAYRELMEQLKKNLIARLDLIESTSNALTNQQQQQQQETRRTSKGRQKIEIKRVEKESNRYVTFSKRKNGLFKKATELSTSLCGAETAVIIFSEHRKLFSCGQPDVDQVLDRYLAETERVPNNFPSLIKNNVENQLANKQEYAESLKRLEEEQTVAKMIGSMNNMNGGGFWWDLPIDNMEQDELEAYRESMEELKKNLIARLGLIESTPAFQRFAVRSSRRIDDISNMAAKKKQELAEQVSKNFEPHQKESRKRRRKNEAETSSKYFQWQLLLYQEKQTTCATPTRCLNSRYLSHCTAASSNPPLPLPRSVLPLVGGIQSLPQITQRFLFSTSIPTTTPTVVDSEISKNTEEAKSNGDEKSGDSKHQDDKNNARRTVRRGPISWLSFLFLAATGAGLIWYYDRMKKQRIEAINKSSAIVKVGPSAGKPEIGGPFNLIDHDGKPVTEKDFMGKWTMIYFGFTHCPDICPDELQKLAAAIDKIKEKAGFDIVPVFITVDPERDNVEQVREYVKEFHPKLIGLTGSLEEIKRTARSYRIYYMKTSEEDSDYLVDHSIIIYLMDPNMELVKFFGKNNDADALADGVIKEMKQYKSKKATS</sequence>
<dbReference type="InterPro" id="IPR036879">
    <property type="entry name" value="TF_MADSbox_sf"/>
</dbReference>
<evidence type="ECO:0000256" key="6">
    <source>
        <dbReference type="ARBA" id="ARBA00023163"/>
    </source>
</evidence>
<dbReference type="SMART" id="SM00432">
    <property type="entry name" value="MADS"/>
    <property type="match status" value="1"/>
</dbReference>
<dbReference type="SUPFAM" id="SSF52833">
    <property type="entry name" value="Thioredoxin-like"/>
    <property type="match status" value="1"/>
</dbReference>
<dbReference type="Gene3D" id="3.40.1810.10">
    <property type="entry name" value="Transcription factor, MADS-box"/>
    <property type="match status" value="1"/>
</dbReference>
<dbReference type="InterPro" id="IPR033896">
    <property type="entry name" value="MEF2-like_N"/>
</dbReference>
<keyword evidence="8" id="KW-0479">Metal-binding</keyword>
<dbReference type="PROSITE" id="PS50066">
    <property type="entry name" value="MADS_BOX_2"/>
    <property type="match status" value="1"/>
</dbReference>
<dbReference type="InterPro" id="IPR002100">
    <property type="entry name" value="TF_MADSbox"/>
</dbReference>
<dbReference type="GO" id="GO:0005739">
    <property type="term" value="C:mitochondrion"/>
    <property type="evidence" value="ECO:0007669"/>
    <property type="project" value="GOC"/>
</dbReference>
<dbReference type="Pfam" id="PF02630">
    <property type="entry name" value="SCO1-SenC"/>
    <property type="match status" value="1"/>
</dbReference>
<evidence type="ECO:0000256" key="5">
    <source>
        <dbReference type="ARBA" id="ARBA00023125"/>
    </source>
</evidence>
<evidence type="ECO:0000259" key="12">
    <source>
        <dbReference type="PROSITE" id="PS50066"/>
    </source>
</evidence>
<feature type="region of interest" description="Disordered" evidence="10">
    <location>
        <begin position="241"/>
        <end position="266"/>
    </location>
</feature>
<comment type="subcellular location">
    <subcellularLocation>
        <location evidence="1">Nucleus</location>
    </subcellularLocation>
</comment>
<dbReference type="SUPFAM" id="SSF55455">
    <property type="entry name" value="SRF-like"/>
    <property type="match status" value="1"/>
</dbReference>
<dbReference type="GO" id="GO:0046872">
    <property type="term" value="F:metal ion binding"/>
    <property type="evidence" value="ECO:0007669"/>
    <property type="project" value="UniProtKB-KW"/>
</dbReference>
<gene>
    <name evidence="14" type="ORF">SVIM_LOCUS43129</name>
</gene>
<evidence type="ECO:0000313" key="14">
    <source>
        <dbReference type="EMBL" id="VFU24160.1"/>
    </source>
</evidence>